<dbReference type="SUPFAM" id="SSF53474">
    <property type="entry name" value="alpha/beta-Hydrolases"/>
    <property type="match status" value="2"/>
</dbReference>
<sequence length="363" mass="38956">MRNLNDTVARLTRMKRLGGLQGTDVPHHLSRLPKFGSNPGNLRAWEYVPADLPSGAPLVVVLHGCTQTAGAYDESAGWSRLADRFGFALLYPEQKQANNPNLCFNWFLQGDATRGHGEALSIRNMVETMIARHRLDSARIYVTGLSAGGAMAAVVLATYPDLFAAGAVIAGLPYGVATNVPQAFDLMRGHDLPSGDKLSAIARAAGGNAAPVPRLSVWHGTADHTVAPANADALIEQWKGLHHLAGPGETKTIGSHRRRRWRDADGRLVIEEYLIGGLGHGTPLDPSDASLSERSGPHMLDAGISSTYLISEFWGIVPKRRKADRSSHAPTTPSPDADHQRNDLGDFIEGTIEGALRTAGLIR</sequence>
<dbReference type="PANTHER" id="PTHR43037:SF1">
    <property type="entry name" value="BLL1128 PROTEIN"/>
    <property type="match status" value="1"/>
</dbReference>
<dbReference type="InterPro" id="IPR010126">
    <property type="entry name" value="Esterase_phb"/>
</dbReference>
<keyword evidence="6" id="KW-1185">Reference proteome</keyword>
<proteinExistence type="predicted"/>
<keyword evidence="4" id="KW-0812">Transmembrane</keyword>
<gene>
    <name evidence="5" type="ORF">G7077_13225</name>
</gene>
<dbReference type="GO" id="GO:0016787">
    <property type="term" value="F:hydrolase activity"/>
    <property type="evidence" value="ECO:0007669"/>
    <property type="project" value="UniProtKB-KW"/>
</dbReference>
<feature type="transmembrane region" description="Helical" evidence="4">
    <location>
        <begin position="138"/>
        <end position="156"/>
    </location>
</feature>
<accession>A0A6G7YSL9</accession>
<keyword evidence="2" id="KW-0378">Hydrolase</keyword>
<dbReference type="EMBL" id="CP049869">
    <property type="protein sequence ID" value="QIK79721.1"/>
    <property type="molecule type" value="Genomic_DNA"/>
</dbReference>
<dbReference type="GO" id="GO:0005576">
    <property type="term" value="C:extracellular region"/>
    <property type="evidence" value="ECO:0007669"/>
    <property type="project" value="InterPro"/>
</dbReference>
<evidence type="ECO:0000313" key="5">
    <source>
        <dbReference type="EMBL" id="QIK79721.1"/>
    </source>
</evidence>
<evidence type="ECO:0000256" key="3">
    <source>
        <dbReference type="SAM" id="MobiDB-lite"/>
    </source>
</evidence>
<evidence type="ECO:0000313" key="6">
    <source>
        <dbReference type="Proteomes" id="UP000503222"/>
    </source>
</evidence>
<keyword evidence="4" id="KW-0472">Membrane</keyword>
<protein>
    <submittedName>
        <fullName evidence="5">PHB depolymerase family esterase</fullName>
    </submittedName>
</protein>
<dbReference type="KEGG" id="spii:G7077_13225"/>
<organism evidence="5 6">
    <name type="scientific">Sphingomonas piscis</name>
    <dbReference type="NCBI Taxonomy" id="2714943"/>
    <lineage>
        <taxon>Bacteria</taxon>
        <taxon>Pseudomonadati</taxon>
        <taxon>Pseudomonadota</taxon>
        <taxon>Alphaproteobacteria</taxon>
        <taxon>Sphingomonadales</taxon>
        <taxon>Sphingomonadaceae</taxon>
        <taxon>Sphingomonas</taxon>
    </lineage>
</organism>
<evidence type="ECO:0000256" key="4">
    <source>
        <dbReference type="SAM" id="Phobius"/>
    </source>
</evidence>
<evidence type="ECO:0000256" key="2">
    <source>
        <dbReference type="ARBA" id="ARBA00022801"/>
    </source>
</evidence>
<dbReference type="Proteomes" id="UP000503222">
    <property type="component" value="Chromosome"/>
</dbReference>
<keyword evidence="4" id="KW-1133">Transmembrane helix</keyword>
<dbReference type="InterPro" id="IPR029058">
    <property type="entry name" value="AB_hydrolase_fold"/>
</dbReference>
<evidence type="ECO:0000256" key="1">
    <source>
        <dbReference type="ARBA" id="ARBA00022729"/>
    </source>
</evidence>
<feature type="region of interest" description="Disordered" evidence="3">
    <location>
        <begin position="322"/>
        <end position="344"/>
    </location>
</feature>
<dbReference type="PANTHER" id="PTHR43037">
    <property type="entry name" value="UNNAMED PRODUCT-RELATED"/>
    <property type="match status" value="1"/>
</dbReference>
<dbReference type="Pfam" id="PF10503">
    <property type="entry name" value="Esterase_PHB"/>
    <property type="match status" value="1"/>
</dbReference>
<dbReference type="InterPro" id="IPR050955">
    <property type="entry name" value="Plant_Biomass_Hydrol_Est"/>
</dbReference>
<reference evidence="5 6" key="1">
    <citation type="submission" date="2020-03" db="EMBL/GenBank/DDBJ databases">
        <title>Sphingomonas sp. nov., isolated from fish.</title>
        <authorList>
            <person name="Hyun D.-W."/>
            <person name="Bae J.-W."/>
        </authorList>
    </citation>
    <scope>NUCLEOTIDE SEQUENCE [LARGE SCALE GENOMIC DNA]</scope>
    <source>
        <strain evidence="5 6">HDW15B</strain>
    </source>
</reference>
<dbReference type="RefSeq" id="WP_166412106.1">
    <property type="nucleotide sequence ID" value="NZ_CP049869.1"/>
</dbReference>
<keyword evidence="1" id="KW-0732">Signal</keyword>
<dbReference type="Gene3D" id="3.40.50.1820">
    <property type="entry name" value="alpha/beta hydrolase"/>
    <property type="match status" value="1"/>
</dbReference>
<dbReference type="NCBIfam" id="TIGR01840">
    <property type="entry name" value="esterase_phb"/>
    <property type="match status" value="1"/>
</dbReference>
<name>A0A6G7YSL9_9SPHN</name>
<dbReference type="AlphaFoldDB" id="A0A6G7YSL9"/>